<evidence type="ECO:0000256" key="2">
    <source>
        <dbReference type="ARBA" id="ARBA00013161"/>
    </source>
</evidence>
<protein>
    <recommendedName>
        <fullName evidence="2">tryptophan--tRNA ligase</fullName>
        <ecNumber evidence="2">6.1.1.2</ecNumber>
    </recommendedName>
    <alternativeName>
        <fullName evidence="8">Tryptophanyl-tRNA synthetase</fullName>
    </alternativeName>
</protein>
<evidence type="ECO:0000256" key="3">
    <source>
        <dbReference type="ARBA" id="ARBA00022598"/>
    </source>
</evidence>
<dbReference type="EMBL" id="MCFL01000080">
    <property type="protein sequence ID" value="ORZ30603.1"/>
    <property type="molecule type" value="Genomic_DNA"/>
</dbReference>
<dbReference type="PRINTS" id="PR01039">
    <property type="entry name" value="TRNASYNTHTRP"/>
</dbReference>
<dbReference type="SUPFAM" id="SSF52374">
    <property type="entry name" value="Nucleotidylyl transferase"/>
    <property type="match status" value="1"/>
</dbReference>
<dbReference type="PANTHER" id="PTHR43766">
    <property type="entry name" value="TRYPTOPHAN--TRNA LIGASE, MITOCHONDRIAL"/>
    <property type="match status" value="1"/>
</dbReference>
<dbReference type="EC" id="6.1.1.2" evidence="2"/>
<keyword evidence="7 9" id="KW-0030">Aminoacyl-tRNA synthetase</keyword>
<dbReference type="CDD" id="cd00806">
    <property type="entry name" value="TrpRS_core"/>
    <property type="match status" value="1"/>
</dbReference>
<evidence type="ECO:0000256" key="1">
    <source>
        <dbReference type="ARBA" id="ARBA00005594"/>
    </source>
</evidence>
<dbReference type="FunFam" id="3.40.50.620:FF:000082">
    <property type="entry name" value="MSW1p Mitochondrial tryptophanyl-tRNA synthetase"/>
    <property type="match status" value="1"/>
</dbReference>
<evidence type="ECO:0000256" key="6">
    <source>
        <dbReference type="ARBA" id="ARBA00022917"/>
    </source>
</evidence>
<dbReference type="Pfam" id="PF00579">
    <property type="entry name" value="tRNA-synt_1b"/>
    <property type="match status" value="1"/>
</dbReference>
<evidence type="ECO:0000313" key="11">
    <source>
        <dbReference type="Proteomes" id="UP000193411"/>
    </source>
</evidence>
<dbReference type="Gene3D" id="3.40.50.620">
    <property type="entry name" value="HUPs"/>
    <property type="match status" value="1"/>
</dbReference>
<organism evidence="10 11">
    <name type="scientific">Catenaria anguillulae PL171</name>
    <dbReference type="NCBI Taxonomy" id="765915"/>
    <lineage>
        <taxon>Eukaryota</taxon>
        <taxon>Fungi</taxon>
        <taxon>Fungi incertae sedis</taxon>
        <taxon>Blastocladiomycota</taxon>
        <taxon>Blastocladiomycetes</taxon>
        <taxon>Blastocladiales</taxon>
        <taxon>Catenariaceae</taxon>
        <taxon>Catenaria</taxon>
    </lineage>
</organism>
<dbReference type="InterPro" id="IPR002306">
    <property type="entry name" value="Trp-tRNA-ligase"/>
</dbReference>
<dbReference type="InterPro" id="IPR050203">
    <property type="entry name" value="Trp-tRNA_synthetase"/>
</dbReference>
<dbReference type="Proteomes" id="UP000193411">
    <property type="component" value="Unassembled WGS sequence"/>
</dbReference>
<gene>
    <name evidence="10" type="ORF">BCR44DRAFT_1393418</name>
</gene>
<accession>A0A1Y2HA81</accession>
<keyword evidence="4 9" id="KW-0547">Nucleotide-binding</keyword>
<evidence type="ECO:0000256" key="8">
    <source>
        <dbReference type="ARBA" id="ARBA00030268"/>
    </source>
</evidence>
<evidence type="ECO:0000256" key="7">
    <source>
        <dbReference type="ARBA" id="ARBA00023146"/>
    </source>
</evidence>
<dbReference type="GO" id="GO:0070183">
    <property type="term" value="P:mitochondrial tryptophanyl-tRNA aminoacylation"/>
    <property type="evidence" value="ECO:0007669"/>
    <property type="project" value="TreeGrafter"/>
</dbReference>
<dbReference type="GO" id="GO:0005759">
    <property type="term" value="C:mitochondrial matrix"/>
    <property type="evidence" value="ECO:0007669"/>
    <property type="project" value="TreeGrafter"/>
</dbReference>
<dbReference type="InterPro" id="IPR002305">
    <property type="entry name" value="aa-tRNA-synth_Ic"/>
</dbReference>
<dbReference type="NCBIfam" id="TIGR00233">
    <property type="entry name" value="trpS"/>
    <property type="match status" value="1"/>
</dbReference>
<keyword evidence="3 9" id="KW-0436">Ligase</keyword>
<keyword evidence="11" id="KW-1185">Reference proteome</keyword>
<dbReference type="GO" id="GO:0004830">
    <property type="term" value="F:tryptophan-tRNA ligase activity"/>
    <property type="evidence" value="ECO:0007669"/>
    <property type="project" value="UniProtKB-EC"/>
</dbReference>
<sequence length="303" mass="32471">MTRAPCLTASASAAAARCRYSTADRQQPPRQHPPIVLSGIQPTGTPHLGNYLGAVRQWSQLQHSHPCVLYSIVDLHALTAHPPVAPAVLRQSIRDTAALLLAAGIDPAKSALFQQSHVPAHANLAWVLTCLSSAGWLARMTQWKAKAGGGAAAVASEQGVPPGLKMGLFSYPVLMAADILVYQATHIPVGDDQLQHLELARLIAKTFNSTYKTDLFPMPQAITLTSGKRIMSLTDPTSKMSKSAPSDSSRIHLTDSNDVIVKKIRRAVTDSAPTITFDTTNRPASATCCLCTRRATIFLIQQA</sequence>
<dbReference type="GO" id="GO:0005524">
    <property type="term" value="F:ATP binding"/>
    <property type="evidence" value="ECO:0007669"/>
    <property type="project" value="UniProtKB-KW"/>
</dbReference>
<evidence type="ECO:0000256" key="4">
    <source>
        <dbReference type="ARBA" id="ARBA00022741"/>
    </source>
</evidence>
<reference evidence="10 11" key="1">
    <citation type="submission" date="2016-07" db="EMBL/GenBank/DDBJ databases">
        <title>Pervasive Adenine N6-methylation of Active Genes in Fungi.</title>
        <authorList>
            <consortium name="DOE Joint Genome Institute"/>
            <person name="Mondo S.J."/>
            <person name="Dannebaum R.O."/>
            <person name="Kuo R.C."/>
            <person name="Labutti K."/>
            <person name="Haridas S."/>
            <person name="Kuo A."/>
            <person name="Salamov A."/>
            <person name="Ahrendt S.R."/>
            <person name="Lipzen A."/>
            <person name="Sullivan W."/>
            <person name="Andreopoulos W.B."/>
            <person name="Clum A."/>
            <person name="Lindquist E."/>
            <person name="Daum C."/>
            <person name="Ramamoorthy G.K."/>
            <person name="Gryganskyi A."/>
            <person name="Culley D."/>
            <person name="Magnuson J.K."/>
            <person name="James T.Y."/>
            <person name="O'Malley M.A."/>
            <person name="Stajich J.E."/>
            <person name="Spatafora J.W."/>
            <person name="Visel A."/>
            <person name="Grigoriev I.V."/>
        </authorList>
    </citation>
    <scope>NUCLEOTIDE SEQUENCE [LARGE SCALE GENOMIC DNA]</scope>
    <source>
        <strain evidence="10 11">PL171</strain>
    </source>
</reference>
<evidence type="ECO:0000256" key="5">
    <source>
        <dbReference type="ARBA" id="ARBA00022840"/>
    </source>
</evidence>
<dbReference type="PANTHER" id="PTHR43766:SF1">
    <property type="entry name" value="TRYPTOPHAN--TRNA LIGASE, MITOCHONDRIAL"/>
    <property type="match status" value="1"/>
</dbReference>
<evidence type="ECO:0000256" key="9">
    <source>
        <dbReference type="RuleBase" id="RU363036"/>
    </source>
</evidence>
<comment type="caution">
    <text evidence="10">The sequence shown here is derived from an EMBL/GenBank/DDBJ whole genome shotgun (WGS) entry which is preliminary data.</text>
</comment>
<dbReference type="InterPro" id="IPR014729">
    <property type="entry name" value="Rossmann-like_a/b/a_fold"/>
</dbReference>
<keyword evidence="5 9" id="KW-0067">ATP-binding</keyword>
<dbReference type="STRING" id="765915.A0A1Y2HA81"/>
<proteinExistence type="inferred from homology"/>
<keyword evidence="6 9" id="KW-0648">Protein biosynthesis</keyword>
<name>A0A1Y2HA81_9FUNG</name>
<evidence type="ECO:0000313" key="10">
    <source>
        <dbReference type="EMBL" id="ORZ30603.1"/>
    </source>
</evidence>
<dbReference type="PROSITE" id="PS00178">
    <property type="entry name" value="AA_TRNA_LIGASE_I"/>
    <property type="match status" value="1"/>
</dbReference>
<dbReference type="InterPro" id="IPR001412">
    <property type="entry name" value="aa-tRNA-synth_I_CS"/>
</dbReference>
<dbReference type="AlphaFoldDB" id="A0A1Y2HA81"/>
<comment type="similarity">
    <text evidence="1 9">Belongs to the class-I aminoacyl-tRNA synthetase family.</text>
</comment>
<dbReference type="OrthoDB" id="15808at2759"/>